<keyword evidence="4 5" id="KW-0808">Transferase</keyword>
<dbReference type="InterPro" id="IPR036969">
    <property type="entry name" value="Citrate_synthase_sf"/>
</dbReference>
<evidence type="ECO:0000256" key="1">
    <source>
        <dbReference type="ARBA" id="ARBA00004751"/>
    </source>
</evidence>
<dbReference type="SUPFAM" id="SSF48256">
    <property type="entry name" value="Citrate synthase"/>
    <property type="match status" value="1"/>
</dbReference>
<protein>
    <recommendedName>
        <fullName evidence="3">citrate synthase (unknown stereospecificity)</fullName>
        <ecNumber evidence="3">2.3.3.16</ecNumber>
    </recommendedName>
</protein>
<evidence type="ECO:0000313" key="6">
    <source>
        <dbReference type="EMBL" id="MFC3144440.1"/>
    </source>
</evidence>
<dbReference type="InterPro" id="IPR016142">
    <property type="entry name" value="Citrate_synth-like_lrg_a-sub"/>
</dbReference>
<dbReference type="RefSeq" id="WP_275633852.1">
    <property type="nucleotide sequence ID" value="NZ_JARGYD010000006.1"/>
</dbReference>
<name>A0ABV7GWV5_9RHOB</name>
<sequence>MKQADASGPKTRIAQAHADRVTVRGADLCTECIGHETFAAYFLRLLNVERTPALVALVDATLIAIAEHGLVPSVQAARMTYAASPESLHGSVAAGLLGCGSVILGASETAGAFLGDLNRKAHASGRPLDEVALDAVSEIRAARRALPGFGHPIHKPEDPRAWRLLELAEDLGSAGANCAALKAVHGVVPHVYGRALPLNVSGAIPAVLLDAGFPQGAMKGIPLIARTAGLIAHLLEEQEHPIGFALSNTAEAGIDYDVAPSAKDLAAEGASS</sequence>
<comment type="caution">
    <text evidence="6">The sequence shown here is derived from an EMBL/GenBank/DDBJ whole genome shotgun (WGS) entry which is preliminary data.</text>
</comment>
<dbReference type="InterPro" id="IPR019810">
    <property type="entry name" value="Citrate_synthase_AS"/>
</dbReference>
<reference evidence="7" key="1">
    <citation type="journal article" date="2019" name="Int. J. Syst. Evol. Microbiol.">
        <title>The Global Catalogue of Microorganisms (GCM) 10K type strain sequencing project: providing services to taxonomists for standard genome sequencing and annotation.</title>
        <authorList>
            <consortium name="The Broad Institute Genomics Platform"/>
            <consortium name="The Broad Institute Genome Sequencing Center for Infectious Disease"/>
            <person name="Wu L."/>
            <person name="Ma J."/>
        </authorList>
    </citation>
    <scope>NUCLEOTIDE SEQUENCE [LARGE SCALE GENOMIC DNA]</scope>
    <source>
        <strain evidence="7">KCTC 52366</strain>
    </source>
</reference>
<evidence type="ECO:0000256" key="3">
    <source>
        <dbReference type="ARBA" id="ARBA00012972"/>
    </source>
</evidence>
<dbReference type="PANTHER" id="PTHR11739:SF4">
    <property type="entry name" value="CITRATE SYNTHASE, PEROXISOMAL"/>
    <property type="match status" value="1"/>
</dbReference>
<organism evidence="6 7">
    <name type="scientific">Psychromarinibacter halotolerans</name>
    <dbReference type="NCBI Taxonomy" id="1775175"/>
    <lineage>
        <taxon>Bacteria</taxon>
        <taxon>Pseudomonadati</taxon>
        <taxon>Pseudomonadota</taxon>
        <taxon>Alphaproteobacteria</taxon>
        <taxon>Rhodobacterales</taxon>
        <taxon>Paracoccaceae</taxon>
        <taxon>Psychromarinibacter</taxon>
    </lineage>
</organism>
<comment type="pathway">
    <text evidence="1">Carbohydrate metabolism; tricarboxylic acid cycle; isocitrate from oxaloacetate: step 1/2.</text>
</comment>
<dbReference type="Pfam" id="PF00285">
    <property type="entry name" value="Citrate_synt"/>
    <property type="match status" value="1"/>
</dbReference>
<dbReference type="InterPro" id="IPR016143">
    <property type="entry name" value="Citrate_synth-like_sm_a-sub"/>
</dbReference>
<dbReference type="EC" id="2.3.3.16" evidence="3"/>
<dbReference type="Gene3D" id="1.10.580.10">
    <property type="entry name" value="Citrate Synthase, domain 1"/>
    <property type="match status" value="1"/>
</dbReference>
<dbReference type="Proteomes" id="UP001595632">
    <property type="component" value="Unassembled WGS sequence"/>
</dbReference>
<dbReference type="CDD" id="cd06100">
    <property type="entry name" value="CCL_ACL-C"/>
    <property type="match status" value="1"/>
</dbReference>
<evidence type="ECO:0000256" key="4">
    <source>
        <dbReference type="ARBA" id="ARBA00022679"/>
    </source>
</evidence>
<keyword evidence="7" id="KW-1185">Reference proteome</keyword>
<dbReference type="NCBIfam" id="NF004868">
    <property type="entry name" value="PRK06224.1-5"/>
    <property type="match status" value="1"/>
</dbReference>
<dbReference type="PROSITE" id="PS00480">
    <property type="entry name" value="CITRATE_SYNTHASE"/>
    <property type="match status" value="1"/>
</dbReference>
<keyword evidence="6" id="KW-0456">Lyase</keyword>
<evidence type="ECO:0000313" key="7">
    <source>
        <dbReference type="Proteomes" id="UP001595632"/>
    </source>
</evidence>
<accession>A0ABV7GWV5</accession>
<evidence type="ECO:0000256" key="5">
    <source>
        <dbReference type="RuleBase" id="RU003406"/>
    </source>
</evidence>
<dbReference type="Gene3D" id="1.10.230.10">
    <property type="entry name" value="Cytochrome P450-Terp, domain 2"/>
    <property type="match status" value="1"/>
</dbReference>
<dbReference type="PANTHER" id="PTHR11739">
    <property type="entry name" value="CITRATE SYNTHASE"/>
    <property type="match status" value="1"/>
</dbReference>
<comment type="similarity">
    <text evidence="2 5">Belongs to the citrate synthase family.</text>
</comment>
<dbReference type="GO" id="GO:0016829">
    <property type="term" value="F:lyase activity"/>
    <property type="evidence" value="ECO:0007669"/>
    <property type="project" value="UniProtKB-KW"/>
</dbReference>
<dbReference type="EMBL" id="JBHRTB010000010">
    <property type="protein sequence ID" value="MFC3144440.1"/>
    <property type="molecule type" value="Genomic_DNA"/>
</dbReference>
<evidence type="ECO:0000256" key="2">
    <source>
        <dbReference type="ARBA" id="ARBA00010566"/>
    </source>
</evidence>
<dbReference type="InterPro" id="IPR002020">
    <property type="entry name" value="Citrate_synthase"/>
</dbReference>
<gene>
    <name evidence="6" type="ORF">ACFOGP_17075</name>
</gene>
<proteinExistence type="inferred from homology"/>